<sequence>MTSYTSDPGRQDWPGSNDPNVPGTGSVAGDPYGASTPATGTDTWADPATGTGSTGGSDDSTKDVAKQEAGQVKNTAVDAGRDVAGTAKEEAAGVAGEAKERAADLVGTVTTEVRTQIGSQQQRLAGGLHSVASELGEMASKAEGSGPGSQLAQEASRRIGSAAHWFENREPADVLDEVRDFARRRPGLFLGGMALAGLVVGRLTRDVVASRTDLDNPGSTGSSGSRGLSGDASAWSTPPAQAGGYVEPGYASTGYATTGYSTAPAGTPTGQAGYTSSTDAPASMVEEDLTDPQSGYGTGTGTSPWVDDTRGGAR</sequence>
<feature type="region of interest" description="Disordered" evidence="1">
    <location>
        <begin position="1"/>
        <end position="100"/>
    </location>
</feature>
<proteinExistence type="predicted"/>
<dbReference type="AlphaFoldDB" id="A0A1G6YYH3"/>
<accession>A0A1G6YYH3</accession>
<feature type="compositionally biased region" description="Low complexity" evidence="1">
    <location>
        <begin position="218"/>
        <end position="230"/>
    </location>
</feature>
<dbReference type="STRING" id="675864.SAMN04489747_2135"/>
<gene>
    <name evidence="2" type="ORF">SAMN04489747_2135</name>
</gene>
<protein>
    <submittedName>
        <fullName evidence="2">Uncharacterized protein</fullName>
    </submittedName>
</protein>
<reference evidence="2 3" key="1">
    <citation type="submission" date="2016-10" db="EMBL/GenBank/DDBJ databases">
        <authorList>
            <person name="de Groot N.N."/>
        </authorList>
    </citation>
    <scope>NUCLEOTIDE SEQUENCE [LARGE SCALE GENOMIC DNA]</scope>
    <source>
        <strain evidence="2 3">MON 2.2</strain>
    </source>
</reference>
<keyword evidence="3" id="KW-1185">Reference proteome</keyword>
<evidence type="ECO:0000256" key="1">
    <source>
        <dbReference type="SAM" id="MobiDB-lite"/>
    </source>
</evidence>
<dbReference type="EMBL" id="LT629688">
    <property type="protein sequence ID" value="SDD95408.1"/>
    <property type="molecule type" value="Genomic_DNA"/>
</dbReference>
<dbReference type="Proteomes" id="UP000198546">
    <property type="component" value="Chromosome i"/>
</dbReference>
<feature type="compositionally biased region" description="Basic and acidic residues" evidence="1">
    <location>
        <begin position="87"/>
        <end position="100"/>
    </location>
</feature>
<dbReference type="OrthoDB" id="4578793at2"/>
<dbReference type="RefSeq" id="WP_157677066.1">
    <property type="nucleotide sequence ID" value="NZ_LT629688.1"/>
</dbReference>
<feature type="region of interest" description="Disordered" evidence="1">
    <location>
        <begin position="211"/>
        <end position="314"/>
    </location>
</feature>
<name>A0A1G6YYH3_9ACTN</name>
<feature type="compositionally biased region" description="Polar residues" evidence="1">
    <location>
        <begin position="268"/>
        <end position="280"/>
    </location>
</feature>
<evidence type="ECO:0000313" key="3">
    <source>
        <dbReference type="Proteomes" id="UP000198546"/>
    </source>
</evidence>
<organism evidence="2 3">
    <name type="scientific">Auraticoccus monumenti</name>
    <dbReference type="NCBI Taxonomy" id="675864"/>
    <lineage>
        <taxon>Bacteria</taxon>
        <taxon>Bacillati</taxon>
        <taxon>Actinomycetota</taxon>
        <taxon>Actinomycetes</taxon>
        <taxon>Propionibacteriales</taxon>
        <taxon>Propionibacteriaceae</taxon>
        <taxon>Auraticoccus</taxon>
    </lineage>
</organism>
<evidence type="ECO:0000313" key="2">
    <source>
        <dbReference type="EMBL" id="SDD95408.1"/>
    </source>
</evidence>